<dbReference type="OMA" id="RRTELKC"/>
<comment type="caution">
    <text evidence="3">The sequence shown here is derived from an EMBL/GenBank/DDBJ whole genome shotgun (WGS) entry which is preliminary data.</text>
</comment>
<name>A0A179ILW6_CORDF</name>
<evidence type="ECO:0000256" key="1">
    <source>
        <dbReference type="ARBA" id="ARBA00023125"/>
    </source>
</evidence>
<dbReference type="Pfam" id="PF03221">
    <property type="entry name" value="HTH_Tnp_Tc5"/>
    <property type="match status" value="1"/>
</dbReference>
<evidence type="ECO:0000313" key="4">
    <source>
        <dbReference type="Proteomes" id="UP000243081"/>
    </source>
</evidence>
<protein>
    <recommendedName>
        <fullName evidence="2">HTH CENPB-type domain-containing protein</fullName>
    </recommendedName>
</protein>
<evidence type="ECO:0000259" key="2">
    <source>
        <dbReference type="PROSITE" id="PS51253"/>
    </source>
</evidence>
<dbReference type="SUPFAM" id="SSF46689">
    <property type="entry name" value="Homeodomain-like"/>
    <property type="match status" value="1"/>
</dbReference>
<evidence type="ECO:0000313" key="3">
    <source>
        <dbReference type="EMBL" id="OAR02852.1"/>
    </source>
</evidence>
<dbReference type="GO" id="GO:0003677">
    <property type="term" value="F:DNA binding"/>
    <property type="evidence" value="ECO:0007669"/>
    <property type="project" value="UniProtKB-KW"/>
</dbReference>
<reference evidence="3 4" key="1">
    <citation type="submission" date="2016-03" db="EMBL/GenBank/DDBJ databases">
        <title>Fine-scale spatial genetic structure of a fungal parasite of coffee scale insects.</title>
        <authorList>
            <person name="Jackson D."/>
            <person name="Zemenick K.A."/>
            <person name="Malloure B."/>
            <person name="Quandt C.A."/>
            <person name="James T.Y."/>
        </authorList>
    </citation>
    <scope>NUCLEOTIDE SEQUENCE [LARGE SCALE GENOMIC DNA]</scope>
    <source>
        <strain evidence="3 4">UM487</strain>
    </source>
</reference>
<dbReference type="InterPro" id="IPR006600">
    <property type="entry name" value="HTH_CenpB_DNA-bd_dom"/>
</dbReference>
<proteinExistence type="predicted"/>
<dbReference type="EMBL" id="LUKN01000484">
    <property type="protein sequence ID" value="OAR02852.1"/>
    <property type="molecule type" value="Genomic_DNA"/>
</dbReference>
<accession>A0A179ILW6</accession>
<dbReference type="Proteomes" id="UP000243081">
    <property type="component" value="Unassembled WGS sequence"/>
</dbReference>
<keyword evidence="4" id="KW-1185">Reference proteome</keyword>
<feature type="domain" description="HTH CENPB-type" evidence="2">
    <location>
        <begin position="51"/>
        <end position="128"/>
    </location>
</feature>
<sequence length="440" mass="50095">MKRKYSESDIELAIKEHHRNPDIKISNLAEKFKIPRTTLVGRLRGAKCKKGQPATNTKLKAVEEKSICTYIDHLDSLNLAVRPELITDAANYILKERSSPDLQPDDIPVVGKLWTSRFIRRNKYLKQRQQVIEAKRKAAEDPDVINNYFQLLKKAIIGFGITPEDTWNMDESGFRIGVGKDQLIITKRHHKHYFSSPENRESATVIEAISAGGSFIPAFPEFLYLIQKSREQTLQHSSILSAFRNTGIWPFDPLVVLRKVTAKRGLRTPSPLLTNKVTENSGSPEFDTPYTCRQANLLADDVTKELLDSPLAPALTQKLQNLIKGTIFHATTALQLLRSQADKAEATEAFWRRRSGKNRPLQVGGTLQMDNARHMVRNKDEADEQEVIAKVARKEAARRQHAKKWFKKAAEKARELRKAGKLDRLFIYDKNGSVRRALVR</sequence>
<dbReference type="PROSITE" id="PS51253">
    <property type="entry name" value="HTH_CENPB"/>
    <property type="match status" value="1"/>
</dbReference>
<dbReference type="AlphaFoldDB" id="A0A179ILW6"/>
<organism evidence="3 4">
    <name type="scientific">Cordyceps confragosa</name>
    <name type="common">Lecanicillium lecanii</name>
    <dbReference type="NCBI Taxonomy" id="2714763"/>
    <lineage>
        <taxon>Eukaryota</taxon>
        <taxon>Fungi</taxon>
        <taxon>Dikarya</taxon>
        <taxon>Ascomycota</taxon>
        <taxon>Pezizomycotina</taxon>
        <taxon>Sordariomycetes</taxon>
        <taxon>Hypocreomycetidae</taxon>
        <taxon>Hypocreales</taxon>
        <taxon>Cordycipitaceae</taxon>
        <taxon>Akanthomyces</taxon>
    </lineage>
</organism>
<keyword evidence="1" id="KW-0238">DNA-binding</keyword>
<gene>
    <name evidence="3" type="ORF">LLEC1_08157</name>
</gene>
<dbReference type="OrthoDB" id="5231586at2759"/>
<dbReference type="InterPro" id="IPR009057">
    <property type="entry name" value="Homeodomain-like_sf"/>
</dbReference>